<evidence type="ECO:0000256" key="1">
    <source>
        <dbReference type="SAM" id="MobiDB-lite"/>
    </source>
</evidence>
<dbReference type="AlphaFoldDB" id="A0AAJ1UEQ9"/>
<organism evidence="2 3">
    <name type="scientific">Rhodalgimonas zhirmunskyi</name>
    <dbReference type="NCBI Taxonomy" id="2964767"/>
    <lineage>
        <taxon>Bacteria</taxon>
        <taxon>Pseudomonadati</taxon>
        <taxon>Pseudomonadota</taxon>
        <taxon>Alphaproteobacteria</taxon>
        <taxon>Rhodobacterales</taxon>
        <taxon>Roseobacteraceae</taxon>
        <taxon>Rhodalgimonas</taxon>
    </lineage>
</organism>
<dbReference type="RefSeq" id="WP_317626309.1">
    <property type="nucleotide sequence ID" value="NZ_JANFFA010000003.1"/>
</dbReference>
<sequence>MTRNAKALSEQEKQAALEALDQLYAYYTPAEKTPEPPLGGYDDMPLAA</sequence>
<proteinExistence type="predicted"/>
<evidence type="ECO:0000313" key="2">
    <source>
        <dbReference type="EMBL" id="MDQ2094692.1"/>
    </source>
</evidence>
<dbReference type="Proteomes" id="UP001227162">
    <property type="component" value="Unassembled WGS sequence"/>
</dbReference>
<reference evidence="2" key="1">
    <citation type="submission" date="2022-07" db="EMBL/GenBank/DDBJ databases">
        <authorList>
            <person name="Otstavnykh N."/>
            <person name="Isaeva M."/>
            <person name="Bystritskaya E."/>
        </authorList>
    </citation>
    <scope>NUCLEOTIDE SEQUENCE</scope>
    <source>
        <strain evidence="2">10Alg 79</strain>
    </source>
</reference>
<name>A0AAJ1UEQ9_9RHOB</name>
<evidence type="ECO:0000313" key="3">
    <source>
        <dbReference type="Proteomes" id="UP001227162"/>
    </source>
</evidence>
<reference evidence="2" key="2">
    <citation type="submission" date="2023-04" db="EMBL/GenBank/DDBJ databases">
        <title>'Rhodoalgimonas zhirmunskyi' gen. nov., isolated from a red alga.</title>
        <authorList>
            <person name="Nedashkovskaya O.I."/>
            <person name="Otstavnykh N.Y."/>
            <person name="Bystritskaya E.P."/>
            <person name="Balabanova L.A."/>
            <person name="Isaeva M.P."/>
        </authorList>
    </citation>
    <scope>NUCLEOTIDE SEQUENCE</scope>
    <source>
        <strain evidence="2">10Alg 79</strain>
    </source>
</reference>
<protein>
    <submittedName>
        <fullName evidence="2">Uncharacterized protein</fullName>
    </submittedName>
</protein>
<gene>
    <name evidence="2" type="ORF">NOI20_11275</name>
</gene>
<comment type="caution">
    <text evidence="2">The sequence shown here is derived from an EMBL/GenBank/DDBJ whole genome shotgun (WGS) entry which is preliminary data.</text>
</comment>
<keyword evidence="3" id="KW-1185">Reference proteome</keyword>
<feature type="region of interest" description="Disordered" evidence="1">
    <location>
        <begin position="28"/>
        <end position="48"/>
    </location>
</feature>
<accession>A0AAJ1UEQ9</accession>
<dbReference type="EMBL" id="JANFFA010000003">
    <property type="protein sequence ID" value="MDQ2094692.1"/>
    <property type="molecule type" value="Genomic_DNA"/>
</dbReference>